<dbReference type="EMBL" id="LQQC01000009">
    <property type="protein sequence ID" value="KXZ58703.1"/>
    <property type="molecule type" value="Genomic_DNA"/>
</dbReference>
<evidence type="ECO:0000256" key="1">
    <source>
        <dbReference type="SAM" id="MobiDB-lite"/>
    </source>
</evidence>
<evidence type="ECO:0000313" key="2">
    <source>
        <dbReference type="EMBL" id="KXZ58703.1"/>
    </source>
</evidence>
<accession>A0A150H9C6</accession>
<proteinExistence type="predicted"/>
<sequence>MRLLRLESMSSERRFHKPVRRPNLDGTDLRPGPAEQSELAHELAGMVITDPSRTRDSASTERFVRLADEHGLEQIAQLWARSPAVSLPGALWRLYALRTWIRRRGAEASRWYRTGLADGGSTVAEVIAGTPPMPTPEELADVVDDIMRGAFRGDFAIALERAAAFVAIVTRGRAADDADNSGLRSFAQMSDDLRACAEEFRRGRLV</sequence>
<comment type="caution">
    <text evidence="2">The sequence shown here is derived from an EMBL/GenBank/DDBJ whole genome shotgun (WGS) entry which is preliminary data.</text>
</comment>
<gene>
    <name evidence="2" type="ORF">Bravens_00884</name>
</gene>
<feature type="region of interest" description="Disordered" evidence="1">
    <location>
        <begin position="15"/>
        <end position="35"/>
    </location>
</feature>
<keyword evidence="3" id="KW-1185">Reference proteome</keyword>
<dbReference type="Proteomes" id="UP000243589">
    <property type="component" value="Unassembled WGS sequence"/>
</dbReference>
<evidence type="ECO:0008006" key="4">
    <source>
        <dbReference type="Google" id="ProtNLM"/>
    </source>
</evidence>
<dbReference type="AlphaFoldDB" id="A0A150H9C6"/>
<dbReference type="PATRIC" id="fig|479117.4.peg.887"/>
<name>A0A150H9C6_9MICO</name>
<evidence type="ECO:0000313" key="3">
    <source>
        <dbReference type="Proteomes" id="UP000243589"/>
    </source>
</evidence>
<protein>
    <recommendedName>
        <fullName evidence="4">DNA-directed RNA polymerase subunit beta</fullName>
    </recommendedName>
</protein>
<organism evidence="2 3">
    <name type="scientific">Brevibacterium ravenspurgense</name>
    <dbReference type="NCBI Taxonomy" id="479117"/>
    <lineage>
        <taxon>Bacteria</taxon>
        <taxon>Bacillati</taxon>
        <taxon>Actinomycetota</taxon>
        <taxon>Actinomycetes</taxon>
        <taxon>Micrococcales</taxon>
        <taxon>Brevibacteriaceae</taxon>
        <taxon>Brevibacterium</taxon>
    </lineage>
</organism>
<reference evidence="2 3" key="1">
    <citation type="submission" date="2016-01" db="EMBL/GenBank/DDBJ databases">
        <title>Use of Whole Genome Sequencing to ascertain that Brevibacterium massiliense (Roux, Raoult 2009) is a later heterotypic synonym of Brevibacterium ravenspurgense (Mages 2008).</title>
        <authorList>
            <person name="Bernier A.-M."/>
            <person name="Burdz T."/>
            <person name="Huynh C."/>
            <person name="Pachecho A.L."/>
            <person name="Wiebe D."/>
            <person name="Bonner C."/>
            <person name="Bernard K."/>
        </authorList>
    </citation>
    <scope>NUCLEOTIDE SEQUENCE [LARGE SCALE GENOMIC DNA]</scope>
    <source>
        <strain evidence="2 3">CCUG56047</strain>
    </source>
</reference>